<comment type="caution">
    <text evidence="2">The sequence shown here is derived from an EMBL/GenBank/DDBJ whole genome shotgun (WGS) entry which is preliminary data.</text>
</comment>
<evidence type="ECO:0000313" key="3">
    <source>
        <dbReference type="Proteomes" id="UP000078224"/>
    </source>
</evidence>
<feature type="region of interest" description="Disordered" evidence="1">
    <location>
        <begin position="199"/>
        <end position="218"/>
    </location>
</feature>
<gene>
    <name evidence="2" type="ORF">M998_1739</name>
</gene>
<dbReference type="OrthoDB" id="6457881at2"/>
<organism evidence="2 3">
    <name type="scientific">Providencia heimbachae ATCC 35613</name>
    <dbReference type="NCBI Taxonomy" id="1354272"/>
    <lineage>
        <taxon>Bacteria</taxon>
        <taxon>Pseudomonadati</taxon>
        <taxon>Pseudomonadota</taxon>
        <taxon>Gammaproteobacteria</taxon>
        <taxon>Enterobacterales</taxon>
        <taxon>Morganellaceae</taxon>
        <taxon>Providencia</taxon>
    </lineage>
</organism>
<accession>A0A1B7JWB4</accession>
<evidence type="ECO:0000313" key="2">
    <source>
        <dbReference type="EMBL" id="OAT51974.1"/>
    </source>
</evidence>
<keyword evidence="3" id="KW-1185">Reference proteome</keyword>
<proteinExistence type="predicted"/>
<dbReference type="Proteomes" id="UP000078224">
    <property type="component" value="Unassembled WGS sequence"/>
</dbReference>
<evidence type="ECO:0000256" key="1">
    <source>
        <dbReference type="SAM" id="MobiDB-lite"/>
    </source>
</evidence>
<dbReference type="AlphaFoldDB" id="A0A1B7JWB4"/>
<feature type="compositionally biased region" description="Basic residues" evidence="1">
    <location>
        <begin position="199"/>
        <end position="214"/>
    </location>
</feature>
<sequence length="256" mass="30834">MAMDYSYLEKEVYGYMRKNKIFCYLVWRILKSPSASNFYFHKARVFSGNFTLHADLSHAINSAKNVISDKTFLFEPKSHEGRYIESTEYTSFMYNKLLIFQYDEYAWGIHHMLYYLRNKFIKIKSNYKYFDWLKVSDNKTCEWVYDYLVKSKVIDKTEYQDNEELYLYILTGFYLWNPSSQEERDNRYKKLLLARNERKHRKISQSKGSVRPKKSPKEIQLSAEAKTKLTELALNYGVPASEWLNSFIIDEYEKMK</sequence>
<protein>
    <submittedName>
        <fullName evidence="2">Uncharacterized protein</fullName>
    </submittedName>
</protein>
<name>A0A1B7JWB4_9GAMM</name>
<dbReference type="PATRIC" id="fig|1354272.4.peg.1772"/>
<dbReference type="RefSeq" id="WP_068908476.1">
    <property type="nucleotide sequence ID" value="NZ_LXEW01000026.1"/>
</dbReference>
<dbReference type="EMBL" id="LXEW01000026">
    <property type="protein sequence ID" value="OAT51974.1"/>
    <property type="molecule type" value="Genomic_DNA"/>
</dbReference>
<reference evidence="2 3" key="1">
    <citation type="submission" date="2016-04" db="EMBL/GenBank/DDBJ databases">
        <title>ATOL: Assembling a taxonomically balanced genome-scale reconstruction of the evolutionary history of the Enterobacteriaceae.</title>
        <authorList>
            <person name="Plunkett G.III."/>
            <person name="Neeno-Eckwall E.C."/>
            <person name="Glasner J.D."/>
            <person name="Perna N.T."/>
        </authorList>
    </citation>
    <scope>NUCLEOTIDE SEQUENCE [LARGE SCALE GENOMIC DNA]</scope>
    <source>
        <strain evidence="2 3">ATCC 35613</strain>
    </source>
</reference>